<evidence type="ECO:0000313" key="4">
    <source>
        <dbReference type="Proteomes" id="UP001497525"/>
    </source>
</evidence>
<feature type="transmembrane region" description="Helical" evidence="1">
    <location>
        <begin position="141"/>
        <end position="161"/>
    </location>
</feature>
<keyword evidence="1" id="KW-0472">Membrane</keyword>
<comment type="caution">
    <text evidence="3">The sequence shown here is derived from an EMBL/GenBank/DDBJ whole genome shotgun (WGS) entry which is preliminary data.</text>
</comment>
<feature type="signal peptide" evidence="2">
    <location>
        <begin position="1"/>
        <end position="19"/>
    </location>
</feature>
<name>A0AAV2TSH5_CALDB</name>
<keyword evidence="1" id="KW-1133">Transmembrane helix</keyword>
<dbReference type="AlphaFoldDB" id="A0AAV2TSH5"/>
<evidence type="ECO:0000256" key="1">
    <source>
        <dbReference type="SAM" id="Phobius"/>
    </source>
</evidence>
<organism evidence="3 4">
    <name type="scientific">Calicophoron daubneyi</name>
    <name type="common">Rumen fluke</name>
    <name type="synonym">Paramphistomum daubneyi</name>
    <dbReference type="NCBI Taxonomy" id="300641"/>
    <lineage>
        <taxon>Eukaryota</taxon>
        <taxon>Metazoa</taxon>
        <taxon>Spiralia</taxon>
        <taxon>Lophotrochozoa</taxon>
        <taxon>Platyhelminthes</taxon>
        <taxon>Trematoda</taxon>
        <taxon>Digenea</taxon>
        <taxon>Plagiorchiida</taxon>
        <taxon>Pronocephalata</taxon>
        <taxon>Paramphistomoidea</taxon>
        <taxon>Paramphistomidae</taxon>
        <taxon>Calicophoron</taxon>
    </lineage>
</organism>
<protein>
    <recommendedName>
        <fullName evidence="5">Secreted protein</fullName>
    </recommendedName>
</protein>
<accession>A0AAV2TSH5</accession>
<proteinExistence type="predicted"/>
<keyword evidence="2" id="KW-0732">Signal</keyword>
<evidence type="ECO:0000313" key="3">
    <source>
        <dbReference type="EMBL" id="CAL5139546.1"/>
    </source>
</evidence>
<gene>
    <name evidence="3" type="ORF">CDAUBV1_LOCUS14670</name>
</gene>
<keyword evidence="1" id="KW-0812">Transmembrane</keyword>
<reference evidence="3" key="1">
    <citation type="submission" date="2024-06" db="EMBL/GenBank/DDBJ databases">
        <authorList>
            <person name="Liu X."/>
            <person name="Lenzi L."/>
            <person name="Haldenby T S."/>
            <person name="Uol C."/>
        </authorList>
    </citation>
    <scope>NUCLEOTIDE SEQUENCE</scope>
</reference>
<evidence type="ECO:0008006" key="5">
    <source>
        <dbReference type="Google" id="ProtNLM"/>
    </source>
</evidence>
<dbReference type="EMBL" id="CAXLJL010000612">
    <property type="protein sequence ID" value="CAL5139546.1"/>
    <property type="molecule type" value="Genomic_DNA"/>
</dbReference>
<feature type="chain" id="PRO_5043886962" description="Secreted protein" evidence="2">
    <location>
        <begin position="20"/>
        <end position="163"/>
    </location>
</feature>
<dbReference type="Proteomes" id="UP001497525">
    <property type="component" value="Unassembled WGS sequence"/>
</dbReference>
<sequence length="163" mass="17061">MWTQVILAVVLVQIARVNATTTGLCNQEVQAAVCKCYQSAGAGGCDASHTGTCNKKSSCERPAKTCLVRELSRYSSCNQAKTMMNALVRQGFTSSSSGSVVVNENKYQHAYAPSNAGGSYSSSSSVRGSSSSFYGGGNGAAVSHIQSSVIFLLMTVLFAILHI</sequence>
<evidence type="ECO:0000256" key="2">
    <source>
        <dbReference type="SAM" id="SignalP"/>
    </source>
</evidence>